<dbReference type="AlphaFoldDB" id="A0A382DKE3"/>
<protein>
    <submittedName>
        <fullName evidence="1">Uncharacterized protein</fullName>
    </submittedName>
</protein>
<accession>A0A382DKE3</accession>
<evidence type="ECO:0000313" key="1">
    <source>
        <dbReference type="EMBL" id="SVB38878.1"/>
    </source>
</evidence>
<organism evidence="1">
    <name type="scientific">marine metagenome</name>
    <dbReference type="NCBI Taxonomy" id="408172"/>
    <lineage>
        <taxon>unclassified sequences</taxon>
        <taxon>metagenomes</taxon>
        <taxon>ecological metagenomes</taxon>
    </lineage>
</organism>
<dbReference type="EMBL" id="UINC01039830">
    <property type="protein sequence ID" value="SVB38878.1"/>
    <property type="molecule type" value="Genomic_DNA"/>
</dbReference>
<gene>
    <name evidence="1" type="ORF">METZ01_LOCUS191732</name>
</gene>
<proteinExistence type="predicted"/>
<reference evidence="1" key="1">
    <citation type="submission" date="2018-05" db="EMBL/GenBank/DDBJ databases">
        <authorList>
            <person name="Lanie J.A."/>
            <person name="Ng W.-L."/>
            <person name="Kazmierczak K.M."/>
            <person name="Andrzejewski T.M."/>
            <person name="Davidsen T.M."/>
            <person name="Wayne K.J."/>
            <person name="Tettelin H."/>
            <person name="Glass J.I."/>
            <person name="Rusch D."/>
            <person name="Podicherti R."/>
            <person name="Tsui H.-C.T."/>
            <person name="Winkler M.E."/>
        </authorList>
    </citation>
    <scope>NUCLEOTIDE SEQUENCE</scope>
</reference>
<name>A0A382DKE3_9ZZZZ</name>
<sequence length="35" mass="3767">MRGLRLTRVRGIPLGGEALGFSGLGEHYATRPDGR</sequence>